<comment type="caution">
    <text evidence="3">The sequence shown here is derived from an EMBL/GenBank/DDBJ whole genome shotgun (WGS) entry which is preliminary data.</text>
</comment>
<feature type="region of interest" description="Disordered" evidence="1">
    <location>
        <begin position="272"/>
        <end position="312"/>
    </location>
</feature>
<evidence type="ECO:0000256" key="1">
    <source>
        <dbReference type="SAM" id="MobiDB-lite"/>
    </source>
</evidence>
<sequence length="686" mass="75169">MPQGAEEQEKNGLEVKVSTLESSPVSERGRIVQTFEFPPKESTPERGQLFAIVDLSVGAEADPVVAAKLAWDTLAEEYYAPEEETPVAALERAVYAVRDKLTDLSPAATLELVAVAFRGEVTYLARLGRPALYLRRGEEATELLSGEEAMGVSSQIVENGDVLILGSPVFAKNFSSADLPRTEFLEKQFTSGEKVPGFAAFLLKIKSSRGAREEAVSRSRAARQLGGKVKQAAALIGAQAFQLGQLLRAPRSIREKLIAFWQKRISLGEERARKRQLEGSSQQPVVSSGEGEEEREVGLESQEPGAGSSDREAKVLRSKFRLPKIRGLSLPRVIGILVLVLAISVIYTIWEQSQKIRAAEFERLLTEAVQSLDEAGGLVGLSNERAKELVDEARTDLERARGLFPDAIEIDPLLVQAIDLFNAIEKITPIGEEQLVYDLNLQAPDAQGLAITGAGSIVYALEGKRGAIFALDFSGELPSAAVLGEGRIAGALEAVAESGYLYLRGAEHFYRINTADSAVDEPIRFDRFSKAIALDTYLGNVYLLTPEDEQVYKFWNLPAGYSKEVSWVKEALPMAGAVDLAIDGEVWLLKSDGQLVRLAAGKQEPFVISNLSTPFKESIKIFTRPGMKYLYVLDRGEKRVVVLEKSGNFYRQFKGDVLSDAKDLWVSGDEKTLYILAGSKIYKIGF</sequence>
<name>A0A832DRS2_UNCKA</name>
<keyword evidence="2" id="KW-1133">Transmembrane helix</keyword>
<reference evidence="3" key="1">
    <citation type="journal article" date="2020" name="mSystems">
        <title>Genome- and Community-Level Interaction Insights into Carbon Utilization and Element Cycling Functions of Hydrothermarchaeota in Hydrothermal Sediment.</title>
        <authorList>
            <person name="Zhou Z."/>
            <person name="Liu Y."/>
            <person name="Xu W."/>
            <person name="Pan J."/>
            <person name="Luo Z.H."/>
            <person name="Li M."/>
        </authorList>
    </citation>
    <scope>NUCLEOTIDE SEQUENCE [LARGE SCALE GENOMIC DNA]</scope>
    <source>
        <strain evidence="3">SpSt-361</strain>
    </source>
</reference>
<evidence type="ECO:0000313" key="3">
    <source>
        <dbReference type="EMBL" id="HEX61749.1"/>
    </source>
</evidence>
<evidence type="ECO:0000256" key="2">
    <source>
        <dbReference type="SAM" id="Phobius"/>
    </source>
</evidence>
<gene>
    <name evidence="3" type="ORF">ENR01_01135</name>
</gene>
<dbReference type="EMBL" id="DSPJ01000034">
    <property type="protein sequence ID" value="HEX61749.1"/>
    <property type="molecule type" value="Genomic_DNA"/>
</dbReference>
<dbReference type="SUPFAM" id="SSF101898">
    <property type="entry name" value="NHL repeat"/>
    <property type="match status" value="1"/>
</dbReference>
<evidence type="ECO:0008006" key="4">
    <source>
        <dbReference type="Google" id="ProtNLM"/>
    </source>
</evidence>
<keyword evidence="2" id="KW-0812">Transmembrane</keyword>
<dbReference type="AlphaFoldDB" id="A0A832DRS2"/>
<accession>A0A832DRS2</accession>
<proteinExistence type="predicted"/>
<protein>
    <recommendedName>
        <fullName evidence="4">PPM-type phosphatase domain-containing protein</fullName>
    </recommendedName>
</protein>
<keyword evidence="2" id="KW-0472">Membrane</keyword>
<organism evidence="3">
    <name type="scientific">candidate division WWE3 bacterium</name>
    <dbReference type="NCBI Taxonomy" id="2053526"/>
    <lineage>
        <taxon>Bacteria</taxon>
        <taxon>Katanobacteria</taxon>
    </lineage>
</organism>
<feature type="transmembrane region" description="Helical" evidence="2">
    <location>
        <begin position="329"/>
        <end position="350"/>
    </location>
</feature>